<reference evidence="2" key="1">
    <citation type="submission" date="2021-07" db="EMBL/GenBank/DDBJ databases">
        <title>Studies on halocins as antimicrobial molecules from haloarchaea.</title>
        <authorList>
            <person name="Kumar S."/>
            <person name="Khare S.K."/>
        </authorList>
    </citation>
    <scope>NUCLEOTIDE SEQUENCE</scope>
    <source>
        <strain evidence="2">NCIM 5678</strain>
    </source>
</reference>
<dbReference type="GO" id="GO:0008483">
    <property type="term" value="F:transaminase activity"/>
    <property type="evidence" value="ECO:0007669"/>
    <property type="project" value="UniProtKB-KW"/>
</dbReference>
<dbReference type="RefSeq" id="WP_258302156.1">
    <property type="nucleotide sequence ID" value="NZ_CP078063.1"/>
</dbReference>
<dbReference type="InterPro" id="IPR000653">
    <property type="entry name" value="DegT/StrS_aminotransferase"/>
</dbReference>
<keyword evidence="2" id="KW-0032">Aminotransferase</keyword>
<dbReference type="PANTHER" id="PTHR30244">
    <property type="entry name" value="TRANSAMINASE"/>
    <property type="match status" value="1"/>
</dbReference>
<dbReference type="PANTHER" id="PTHR30244:SF34">
    <property type="entry name" value="DTDP-4-AMINO-4,6-DIDEOXYGALACTOSE TRANSAMINASE"/>
    <property type="match status" value="1"/>
</dbReference>
<dbReference type="InterPro" id="IPR015422">
    <property type="entry name" value="PyrdxlP-dep_Trfase_small"/>
</dbReference>
<dbReference type="SUPFAM" id="SSF53383">
    <property type="entry name" value="PLP-dependent transferases"/>
    <property type="match status" value="1"/>
</dbReference>
<keyword evidence="1" id="KW-0663">Pyridoxal phosphate</keyword>
<dbReference type="InterPro" id="IPR015421">
    <property type="entry name" value="PyrdxlP-dep_Trfase_major"/>
</dbReference>
<accession>A0ABY5RBQ7</accession>
<comment type="similarity">
    <text evidence="1">Belongs to the DegT/DnrJ/EryC1 family.</text>
</comment>
<dbReference type="Proteomes" id="UP001058330">
    <property type="component" value="Chromosome"/>
</dbReference>
<gene>
    <name evidence="2" type="ORF">KU306_12690</name>
</gene>
<dbReference type="InterPro" id="IPR015424">
    <property type="entry name" value="PyrdxlP-dep_Trfase"/>
</dbReference>
<dbReference type="Pfam" id="PF01041">
    <property type="entry name" value="DegT_DnrJ_EryC1"/>
    <property type="match status" value="1"/>
</dbReference>
<dbReference type="Gene3D" id="3.40.640.10">
    <property type="entry name" value="Type I PLP-dependent aspartate aminotransferase-like (Major domain)"/>
    <property type="match status" value="1"/>
</dbReference>
<keyword evidence="3" id="KW-1185">Reference proteome</keyword>
<evidence type="ECO:0000313" key="2">
    <source>
        <dbReference type="EMBL" id="UVE49761.1"/>
    </source>
</evidence>
<evidence type="ECO:0000313" key="3">
    <source>
        <dbReference type="Proteomes" id="UP001058330"/>
    </source>
</evidence>
<name>A0ABY5RBQ7_HALLR</name>
<dbReference type="CDD" id="cd00616">
    <property type="entry name" value="AHBA_syn"/>
    <property type="match status" value="1"/>
</dbReference>
<proteinExistence type="inferred from homology"/>
<dbReference type="PIRSF" id="PIRSF000390">
    <property type="entry name" value="PLP_StrS"/>
    <property type="match status" value="1"/>
</dbReference>
<protein>
    <submittedName>
        <fullName evidence="2">DegT/DnrJ/EryC1/StrS family aminotransferase</fullName>
    </submittedName>
</protein>
<dbReference type="GeneID" id="74529778"/>
<dbReference type="Gene3D" id="3.90.1150.10">
    <property type="entry name" value="Aspartate Aminotransferase, domain 1"/>
    <property type="match status" value="1"/>
</dbReference>
<sequence length="376" mass="40813">MSDGIPLFEIPWDESDVANVVSSVSRGSYWAKGPYVDSFEEGLESYFEVDHALTVNSGTTALECALRACGIGEGDEVIVPSFTFIATANTVRMVGATPIFADIEPDTYGLDPNSVRNAITEDTAAIVPVHVYGAPCRIHELAAVADEHDLYLIEDAAEAFGATADGELVGTIGDVAALSFCQNKILPTGEGGAVITDNDELARSIAAYRSHGRTSSNYFDSVDSGQYERVGSNYRMPDIVAALGCSQLEKVDDLIDGRRKVAETYRRLLRDVSGVEPHTALDADTHVYQLFTVEFDTEEQRRSVISELSERDISCKIYWMPGVHATEAYNTEKHIGDSLDKTEKASRRVLALPMYADLPQSSIHDVANGLIAGLSE</sequence>
<evidence type="ECO:0000256" key="1">
    <source>
        <dbReference type="RuleBase" id="RU004508"/>
    </source>
</evidence>
<dbReference type="EMBL" id="CP078063">
    <property type="protein sequence ID" value="UVE49761.1"/>
    <property type="molecule type" value="Genomic_DNA"/>
</dbReference>
<keyword evidence="2" id="KW-0808">Transferase</keyword>
<organism evidence="2 3">
    <name type="scientific">Haloferax larsenii</name>
    <dbReference type="NCBI Taxonomy" id="302484"/>
    <lineage>
        <taxon>Archaea</taxon>
        <taxon>Methanobacteriati</taxon>
        <taxon>Methanobacteriota</taxon>
        <taxon>Stenosarchaea group</taxon>
        <taxon>Halobacteria</taxon>
        <taxon>Halobacteriales</taxon>
        <taxon>Haloferacaceae</taxon>
        <taxon>Haloferax</taxon>
    </lineage>
</organism>